<comment type="caution">
    <text evidence="1">The sequence shown here is derived from an EMBL/GenBank/DDBJ whole genome shotgun (WGS) entry which is preliminary data.</text>
</comment>
<organism evidence="1 2">
    <name type="scientific">Austropuccinia psidii MF-1</name>
    <dbReference type="NCBI Taxonomy" id="1389203"/>
    <lineage>
        <taxon>Eukaryota</taxon>
        <taxon>Fungi</taxon>
        <taxon>Dikarya</taxon>
        <taxon>Basidiomycota</taxon>
        <taxon>Pucciniomycotina</taxon>
        <taxon>Pucciniomycetes</taxon>
        <taxon>Pucciniales</taxon>
        <taxon>Sphaerophragmiaceae</taxon>
        <taxon>Austropuccinia</taxon>
    </lineage>
</organism>
<gene>
    <name evidence="1" type="ORF">O181_128805</name>
</gene>
<dbReference type="Proteomes" id="UP000765509">
    <property type="component" value="Unassembled WGS sequence"/>
</dbReference>
<evidence type="ECO:0000313" key="1">
    <source>
        <dbReference type="EMBL" id="MBW0589090.1"/>
    </source>
</evidence>
<evidence type="ECO:0000313" key="2">
    <source>
        <dbReference type="Proteomes" id="UP000765509"/>
    </source>
</evidence>
<dbReference type="EMBL" id="AVOT02132902">
    <property type="protein sequence ID" value="MBW0589090.1"/>
    <property type="molecule type" value="Genomic_DNA"/>
</dbReference>
<keyword evidence="2" id="KW-1185">Reference proteome</keyword>
<proteinExistence type="predicted"/>
<feature type="non-terminal residue" evidence="1">
    <location>
        <position position="53"/>
    </location>
</feature>
<sequence length="53" mass="5819">MTKTLMDTLLARNPVGPIFGHGPPEATRSAQPVFPLNSRGFPPFLHTIRTQGF</sequence>
<dbReference type="AlphaFoldDB" id="A0A9Q3L0X6"/>
<name>A0A9Q3L0X6_9BASI</name>
<accession>A0A9Q3L0X6</accession>
<protein>
    <submittedName>
        <fullName evidence="1">Uncharacterized protein</fullName>
    </submittedName>
</protein>
<reference evidence="1" key="1">
    <citation type="submission" date="2021-03" db="EMBL/GenBank/DDBJ databases">
        <title>Draft genome sequence of rust myrtle Austropuccinia psidii MF-1, a brazilian biotype.</title>
        <authorList>
            <person name="Quecine M.C."/>
            <person name="Pachon D.M.R."/>
            <person name="Bonatelli M.L."/>
            <person name="Correr F.H."/>
            <person name="Franceschini L.M."/>
            <person name="Leite T.F."/>
            <person name="Margarido G.R.A."/>
            <person name="Almeida C.A."/>
            <person name="Ferrarezi J.A."/>
            <person name="Labate C.A."/>
        </authorList>
    </citation>
    <scope>NUCLEOTIDE SEQUENCE</scope>
    <source>
        <strain evidence="1">MF-1</strain>
    </source>
</reference>